<dbReference type="Pfam" id="PF07963">
    <property type="entry name" value="N_methyl"/>
    <property type="match status" value="1"/>
</dbReference>
<name>A0ABU1AGE8_9BACT</name>
<dbReference type="EMBL" id="JARXIC010000007">
    <property type="protein sequence ID" value="MDQ8193914.1"/>
    <property type="molecule type" value="Genomic_DNA"/>
</dbReference>
<dbReference type="Proteomes" id="UP001243717">
    <property type="component" value="Unassembled WGS sequence"/>
</dbReference>
<sequence length="230" mass="25507">MNKQAPSKSKCTGFTLIELLSVIAIVAILISILFVAIGRVRIEASKSVSSSNIRQIVLAMNLYASSHHGYLPYQMDPDTNRDWSGILVDAELLQEDAVFQSPEDNFARRFEGQPRSYAINSSKWTYLENDYKSPWPKDRQALPSKAALIPSNIILVAENFGGAADNTGANVGVAEFEGLDALTRNLYDGQGAFYGLADASVIFKRSEEMNEYRADTDYGGNPLDPWKWKN</sequence>
<proteinExistence type="predicted"/>
<dbReference type="NCBIfam" id="TIGR02532">
    <property type="entry name" value="IV_pilin_GFxxxE"/>
    <property type="match status" value="1"/>
</dbReference>
<evidence type="ECO:0000313" key="3">
    <source>
        <dbReference type="Proteomes" id="UP001243717"/>
    </source>
</evidence>
<dbReference type="PROSITE" id="PS00409">
    <property type="entry name" value="PROKAR_NTER_METHYL"/>
    <property type="match status" value="1"/>
</dbReference>
<gene>
    <name evidence="2" type="ORF">QEH59_05730</name>
</gene>
<reference evidence="2 3" key="1">
    <citation type="submission" date="2023-04" db="EMBL/GenBank/DDBJ databases">
        <title>A novel bacteria isolated from coastal sediment.</title>
        <authorList>
            <person name="Liu X.-J."/>
            <person name="Du Z.-J."/>
        </authorList>
    </citation>
    <scope>NUCLEOTIDE SEQUENCE [LARGE SCALE GENOMIC DNA]</scope>
    <source>
        <strain evidence="2 3">SDUM461004</strain>
    </source>
</reference>
<evidence type="ECO:0000256" key="1">
    <source>
        <dbReference type="SAM" id="Phobius"/>
    </source>
</evidence>
<accession>A0ABU1AGE8</accession>
<feature type="transmembrane region" description="Helical" evidence="1">
    <location>
        <begin position="12"/>
        <end position="37"/>
    </location>
</feature>
<keyword evidence="1" id="KW-0812">Transmembrane</keyword>
<dbReference type="SUPFAM" id="SSF54523">
    <property type="entry name" value="Pili subunits"/>
    <property type="match status" value="1"/>
</dbReference>
<dbReference type="Gene3D" id="3.30.700.10">
    <property type="entry name" value="Glycoprotein, Type 4 Pilin"/>
    <property type="match status" value="1"/>
</dbReference>
<keyword evidence="1" id="KW-0472">Membrane</keyword>
<dbReference type="PANTHER" id="PTHR30093">
    <property type="entry name" value="GENERAL SECRETION PATHWAY PROTEIN G"/>
    <property type="match status" value="1"/>
</dbReference>
<keyword evidence="3" id="KW-1185">Reference proteome</keyword>
<dbReference type="InterPro" id="IPR012902">
    <property type="entry name" value="N_methyl_site"/>
</dbReference>
<dbReference type="InterPro" id="IPR045584">
    <property type="entry name" value="Pilin-like"/>
</dbReference>
<protein>
    <submittedName>
        <fullName evidence="2">Type II secretion system protein</fullName>
    </submittedName>
</protein>
<organism evidence="2 3">
    <name type="scientific">Thalassobacterium sedimentorum</name>
    <dbReference type="NCBI Taxonomy" id="3041258"/>
    <lineage>
        <taxon>Bacteria</taxon>
        <taxon>Pseudomonadati</taxon>
        <taxon>Verrucomicrobiota</taxon>
        <taxon>Opitutia</taxon>
        <taxon>Puniceicoccales</taxon>
        <taxon>Coraliomargaritaceae</taxon>
        <taxon>Thalassobacterium</taxon>
    </lineage>
</organism>
<dbReference type="RefSeq" id="WP_308984401.1">
    <property type="nucleotide sequence ID" value="NZ_JARXIC010000007.1"/>
</dbReference>
<evidence type="ECO:0000313" key="2">
    <source>
        <dbReference type="EMBL" id="MDQ8193914.1"/>
    </source>
</evidence>
<comment type="caution">
    <text evidence="2">The sequence shown here is derived from an EMBL/GenBank/DDBJ whole genome shotgun (WGS) entry which is preliminary data.</text>
</comment>
<dbReference type="PANTHER" id="PTHR30093:SF2">
    <property type="entry name" value="TYPE II SECRETION SYSTEM PROTEIN H"/>
    <property type="match status" value="1"/>
</dbReference>
<keyword evidence="1" id="KW-1133">Transmembrane helix</keyword>